<evidence type="ECO:0000256" key="2">
    <source>
        <dbReference type="ARBA" id="ARBA00002704"/>
    </source>
</evidence>
<dbReference type="SMART" id="SM00095">
    <property type="entry name" value="TR_THY"/>
    <property type="match status" value="1"/>
</dbReference>
<keyword evidence="11" id="KW-1185">Reference proteome</keyword>
<gene>
    <name evidence="10" type="ORF">PHYSODRAFT_557704</name>
</gene>
<dbReference type="Pfam" id="PF08241">
    <property type="entry name" value="Methyltransf_11"/>
    <property type="match status" value="1"/>
</dbReference>
<dbReference type="GeneID" id="20663269"/>
<dbReference type="EMBL" id="JH159153">
    <property type="protein sequence ID" value="EGZ21804.1"/>
    <property type="molecule type" value="Genomic_DNA"/>
</dbReference>
<comment type="similarity">
    <text evidence="3">Belongs to the transthyretin family. 5-hydroxyisourate hydrolase subfamily.</text>
</comment>
<accession>G4Z7Q0</accession>
<dbReference type="EC" id="3.5.2.17" evidence="5"/>
<comment type="function">
    <text evidence="2">Catalyzes the hydrolysis of 5-hydroxyisourate (HIU) to 2-oxo-4-hydroxy-4-carboxy-5-ureidoimidazoline (OHCU).</text>
</comment>
<dbReference type="CDD" id="cd02440">
    <property type="entry name" value="AdoMet_MTases"/>
    <property type="match status" value="1"/>
</dbReference>
<organism evidence="10 11">
    <name type="scientific">Phytophthora sojae (strain P6497)</name>
    <name type="common">Soybean stem and root rot agent</name>
    <name type="synonym">Phytophthora megasperma f. sp. glycines</name>
    <dbReference type="NCBI Taxonomy" id="1094619"/>
    <lineage>
        <taxon>Eukaryota</taxon>
        <taxon>Sar</taxon>
        <taxon>Stramenopiles</taxon>
        <taxon>Oomycota</taxon>
        <taxon>Peronosporomycetes</taxon>
        <taxon>Peronosporales</taxon>
        <taxon>Peronosporaceae</taxon>
        <taxon>Phytophthora</taxon>
    </lineage>
</organism>
<dbReference type="InterPro" id="IPR000895">
    <property type="entry name" value="Transthyretin/HIU_hydrolase"/>
</dbReference>
<dbReference type="PANTHER" id="PTHR10395">
    <property type="entry name" value="URICASE AND TRANSTHYRETIN-RELATED"/>
    <property type="match status" value="1"/>
</dbReference>
<dbReference type="PRINTS" id="PR00189">
    <property type="entry name" value="TRNSTHYRETIN"/>
</dbReference>
<dbReference type="CDD" id="cd05822">
    <property type="entry name" value="TLP_HIUase"/>
    <property type="match status" value="1"/>
</dbReference>
<keyword evidence="6" id="KW-0659">Purine metabolism</keyword>
<evidence type="ECO:0000313" key="10">
    <source>
        <dbReference type="EMBL" id="EGZ21804.1"/>
    </source>
</evidence>
<dbReference type="SUPFAM" id="SSF53335">
    <property type="entry name" value="S-adenosyl-L-methionine-dependent methyltransferases"/>
    <property type="match status" value="1"/>
</dbReference>
<evidence type="ECO:0000256" key="8">
    <source>
        <dbReference type="PIRSR" id="PIRSR600895-51"/>
    </source>
</evidence>
<dbReference type="InterPro" id="IPR029063">
    <property type="entry name" value="SAM-dependent_MTases_sf"/>
</dbReference>
<dbReference type="InterPro" id="IPR014306">
    <property type="entry name" value="Hydroxyisourate_hydrolase"/>
</dbReference>
<dbReference type="RefSeq" id="XP_009524521.1">
    <property type="nucleotide sequence ID" value="XM_009526226.1"/>
</dbReference>
<dbReference type="STRING" id="1094619.G4Z7Q0"/>
<evidence type="ECO:0000256" key="5">
    <source>
        <dbReference type="ARBA" id="ARBA00012609"/>
    </source>
</evidence>
<evidence type="ECO:0000259" key="9">
    <source>
        <dbReference type="SMART" id="SM00095"/>
    </source>
</evidence>
<dbReference type="Proteomes" id="UP000002640">
    <property type="component" value="Unassembled WGS sequence"/>
</dbReference>
<evidence type="ECO:0000256" key="7">
    <source>
        <dbReference type="ARBA" id="ARBA00022801"/>
    </source>
</evidence>
<dbReference type="InterPro" id="IPR013216">
    <property type="entry name" value="Methyltransf_11"/>
</dbReference>
<dbReference type="GO" id="GO:0008757">
    <property type="term" value="F:S-adenosylmethionine-dependent methyltransferase activity"/>
    <property type="evidence" value="ECO:0007669"/>
    <property type="project" value="InterPro"/>
</dbReference>
<feature type="domain" description="Transthyretin/hydroxyisourate hydrolase" evidence="9">
    <location>
        <begin position="253"/>
        <end position="367"/>
    </location>
</feature>
<feature type="binding site" evidence="8">
    <location>
        <position position="298"/>
    </location>
    <ligand>
        <name>substrate</name>
    </ligand>
</feature>
<dbReference type="GO" id="GO:0006144">
    <property type="term" value="P:purine nucleobase metabolic process"/>
    <property type="evidence" value="ECO:0007669"/>
    <property type="project" value="UniProtKB-KW"/>
</dbReference>
<evidence type="ECO:0000256" key="4">
    <source>
        <dbReference type="ARBA" id="ARBA00011881"/>
    </source>
</evidence>
<comment type="subunit">
    <text evidence="4">Homotetramer.</text>
</comment>
<dbReference type="PROSITE" id="PS00768">
    <property type="entry name" value="TRANSTHYRETIN_1"/>
    <property type="match status" value="1"/>
</dbReference>
<dbReference type="InterPro" id="IPR023416">
    <property type="entry name" value="Transthyretin/HIU_hydrolase_d"/>
</dbReference>
<dbReference type="InParanoid" id="G4Z7Q0"/>
<dbReference type="NCBIfam" id="TIGR02962">
    <property type="entry name" value="hdxy_isourate"/>
    <property type="match status" value="1"/>
</dbReference>
<dbReference type="Gene3D" id="3.40.50.150">
    <property type="entry name" value="Vaccinia Virus protein VP39"/>
    <property type="match status" value="1"/>
</dbReference>
<sequence>MTLQCAQHLHSFMQLDRAQSVLEIAAGAGLGSLDVAQHMLRGPPSSSQGVKRTFTVTDLSPVMIQMAKENLRAINSDSIKISCREANGQDLADVPTGSVDRYIASLCLQLAPDPDAMLREASRVLTPDGLAGFTIWGSPERSGNFTINAAANKELGLEENTAEHSNFVMGRDLPALRRRLAAAGFKHVQIWPFQCVVELWSGKEFAKLHQEMFPLESGQGELRARRFAVVERMADGWLAKGDPIGLETYIIIASPVTSHILDTSLGRPAADVRVELQRLQSSGQWLRVNEGRTNADGRVASHLVPEAETFEAGAYRMVFYTQEYFERNGVSEFFYPEVTIAFIVKDPSQHYHVPLLINPFGYSTYRGS</sequence>
<dbReference type="Pfam" id="PF00576">
    <property type="entry name" value="Transthyretin"/>
    <property type="match status" value="1"/>
</dbReference>
<feature type="binding site" evidence="8">
    <location>
        <position position="259"/>
    </location>
    <ligand>
        <name>substrate</name>
    </ligand>
</feature>
<keyword evidence="7" id="KW-0378">Hydrolase</keyword>
<protein>
    <recommendedName>
        <fullName evidence="5">hydroxyisourate hydrolase</fullName>
        <ecNumber evidence="5">3.5.2.17</ecNumber>
    </recommendedName>
</protein>
<dbReference type="GO" id="GO:0033971">
    <property type="term" value="F:hydroxyisourate hydrolase activity"/>
    <property type="evidence" value="ECO:0007669"/>
    <property type="project" value="UniProtKB-EC"/>
</dbReference>
<reference evidence="10 11" key="1">
    <citation type="journal article" date="2006" name="Science">
        <title>Phytophthora genome sequences uncover evolutionary origins and mechanisms of pathogenesis.</title>
        <authorList>
            <person name="Tyler B.M."/>
            <person name="Tripathy S."/>
            <person name="Zhang X."/>
            <person name="Dehal P."/>
            <person name="Jiang R.H."/>
            <person name="Aerts A."/>
            <person name="Arredondo F.D."/>
            <person name="Baxter L."/>
            <person name="Bensasson D."/>
            <person name="Beynon J.L."/>
            <person name="Chapman J."/>
            <person name="Damasceno C.M."/>
            <person name="Dorrance A.E."/>
            <person name="Dou D."/>
            <person name="Dickerman A.W."/>
            <person name="Dubchak I.L."/>
            <person name="Garbelotto M."/>
            <person name="Gijzen M."/>
            <person name="Gordon S.G."/>
            <person name="Govers F."/>
            <person name="Grunwald N.J."/>
            <person name="Huang W."/>
            <person name="Ivors K.L."/>
            <person name="Jones R.W."/>
            <person name="Kamoun S."/>
            <person name="Krampis K."/>
            <person name="Lamour K.H."/>
            <person name="Lee M.K."/>
            <person name="McDonald W.H."/>
            <person name="Medina M."/>
            <person name="Meijer H.J."/>
            <person name="Nordberg E.K."/>
            <person name="Maclean D.J."/>
            <person name="Ospina-Giraldo M.D."/>
            <person name="Morris P.F."/>
            <person name="Phuntumart V."/>
            <person name="Putnam N.H."/>
            <person name="Rash S."/>
            <person name="Rose J.K."/>
            <person name="Sakihama Y."/>
            <person name="Salamov A.A."/>
            <person name="Savidor A."/>
            <person name="Scheuring C.F."/>
            <person name="Smith B.M."/>
            <person name="Sobral B.W."/>
            <person name="Terry A."/>
            <person name="Torto-Alalibo T.A."/>
            <person name="Win J."/>
            <person name="Xu Z."/>
            <person name="Zhang H."/>
            <person name="Grigoriev I.V."/>
            <person name="Rokhsar D.S."/>
            <person name="Boore J.L."/>
        </authorList>
    </citation>
    <scope>NUCLEOTIDE SEQUENCE [LARGE SCALE GENOMIC DNA]</scope>
    <source>
        <strain evidence="10 11">P6497</strain>
    </source>
</reference>
<name>G4Z7Q0_PHYSP</name>
<comment type="catalytic activity">
    <reaction evidence="1">
        <text>5-hydroxyisourate + H2O = 5-hydroxy-2-oxo-4-ureido-2,5-dihydro-1H-imidazole-5-carboxylate + H(+)</text>
        <dbReference type="Rhea" id="RHEA:23736"/>
        <dbReference type="ChEBI" id="CHEBI:15377"/>
        <dbReference type="ChEBI" id="CHEBI:15378"/>
        <dbReference type="ChEBI" id="CHEBI:18072"/>
        <dbReference type="ChEBI" id="CHEBI:58639"/>
        <dbReference type="EC" id="3.5.2.17"/>
    </reaction>
</comment>
<dbReference type="InterPro" id="IPR023418">
    <property type="entry name" value="Thyroxine_BS"/>
</dbReference>
<feature type="binding site" evidence="8">
    <location>
        <position position="365"/>
    </location>
    <ligand>
        <name>substrate</name>
    </ligand>
</feature>
<dbReference type="AlphaFoldDB" id="G4Z7Q0"/>
<dbReference type="OMA" id="FRTAKGW"/>
<evidence type="ECO:0000313" key="11">
    <source>
        <dbReference type="Proteomes" id="UP000002640"/>
    </source>
</evidence>
<evidence type="ECO:0000256" key="6">
    <source>
        <dbReference type="ARBA" id="ARBA00022631"/>
    </source>
</evidence>
<dbReference type="Gene3D" id="2.60.40.180">
    <property type="entry name" value="Transthyretin/hydroxyisourate hydrolase domain"/>
    <property type="match status" value="1"/>
</dbReference>
<evidence type="ECO:0000256" key="3">
    <source>
        <dbReference type="ARBA" id="ARBA00009850"/>
    </source>
</evidence>
<dbReference type="InterPro" id="IPR036817">
    <property type="entry name" value="Transthyretin/HIU_hydrolase_sf"/>
</dbReference>
<dbReference type="SMR" id="G4Z7Q0"/>
<dbReference type="SUPFAM" id="SSF49472">
    <property type="entry name" value="Transthyretin (synonym: prealbumin)"/>
    <property type="match status" value="1"/>
</dbReference>
<evidence type="ECO:0000256" key="1">
    <source>
        <dbReference type="ARBA" id="ARBA00001043"/>
    </source>
</evidence>
<dbReference type="PANTHER" id="PTHR10395:SF7">
    <property type="entry name" value="5-HYDROXYISOURATE HYDROLASE"/>
    <property type="match status" value="1"/>
</dbReference>
<dbReference type="KEGG" id="psoj:PHYSODRAFT_557704"/>
<proteinExistence type="inferred from homology"/>